<dbReference type="AlphaFoldDB" id="A0A9D9DFI2"/>
<dbReference type="Pfam" id="PF01636">
    <property type="entry name" value="APH"/>
    <property type="match status" value="1"/>
</dbReference>
<dbReference type="InterPro" id="IPR002575">
    <property type="entry name" value="Aminoglycoside_PTrfase"/>
</dbReference>
<comment type="caution">
    <text evidence="2">The sequence shown here is derived from an EMBL/GenBank/DDBJ whole genome shotgun (WGS) entry which is preliminary data.</text>
</comment>
<dbReference type="InterPro" id="IPR011009">
    <property type="entry name" value="Kinase-like_dom_sf"/>
</dbReference>
<evidence type="ECO:0000313" key="2">
    <source>
        <dbReference type="EMBL" id="MBO8425461.1"/>
    </source>
</evidence>
<reference evidence="2" key="2">
    <citation type="journal article" date="2021" name="PeerJ">
        <title>Extensive microbial diversity within the chicken gut microbiome revealed by metagenomics and culture.</title>
        <authorList>
            <person name="Gilroy R."/>
            <person name="Ravi A."/>
            <person name="Getino M."/>
            <person name="Pursley I."/>
            <person name="Horton D.L."/>
            <person name="Alikhan N.F."/>
            <person name="Baker D."/>
            <person name="Gharbi K."/>
            <person name="Hall N."/>
            <person name="Watson M."/>
            <person name="Adriaenssens E.M."/>
            <person name="Foster-Nyarko E."/>
            <person name="Jarju S."/>
            <person name="Secka A."/>
            <person name="Antonio M."/>
            <person name="Oren A."/>
            <person name="Chaudhuri R.R."/>
            <person name="La Ragione R."/>
            <person name="Hildebrand F."/>
            <person name="Pallen M.J."/>
        </authorList>
    </citation>
    <scope>NUCLEOTIDE SEQUENCE</scope>
    <source>
        <strain evidence="2">8207</strain>
    </source>
</reference>
<evidence type="ECO:0000259" key="1">
    <source>
        <dbReference type="Pfam" id="PF01636"/>
    </source>
</evidence>
<organism evidence="2 3">
    <name type="scientific">Candidatus Enterousia avistercoris</name>
    <dbReference type="NCBI Taxonomy" id="2840788"/>
    <lineage>
        <taxon>Bacteria</taxon>
        <taxon>Pseudomonadati</taxon>
        <taxon>Pseudomonadota</taxon>
        <taxon>Alphaproteobacteria</taxon>
        <taxon>Candidatus Enterousia</taxon>
    </lineage>
</organism>
<dbReference type="Gene3D" id="3.30.200.20">
    <property type="entry name" value="Phosphorylase Kinase, domain 1"/>
    <property type="match status" value="1"/>
</dbReference>
<evidence type="ECO:0000313" key="3">
    <source>
        <dbReference type="Proteomes" id="UP000823630"/>
    </source>
</evidence>
<gene>
    <name evidence="2" type="ORF">IAC69_03215</name>
</gene>
<dbReference type="Gene3D" id="3.90.1200.10">
    <property type="match status" value="1"/>
</dbReference>
<accession>A0A9D9DFI2</accession>
<reference evidence="2" key="1">
    <citation type="submission" date="2020-10" db="EMBL/GenBank/DDBJ databases">
        <authorList>
            <person name="Gilroy R."/>
        </authorList>
    </citation>
    <scope>NUCLEOTIDE SEQUENCE</scope>
    <source>
        <strain evidence="2">8207</strain>
    </source>
</reference>
<dbReference type="EMBL" id="JADINC010000049">
    <property type="protein sequence ID" value="MBO8425461.1"/>
    <property type="molecule type" value="Genomic_DNA"/>
</dbReference>
<dbReference type="Proteomes" id="UP000823630">
    <property type="component" value="Unassembled WGS sequence"/>
</dbReference>
<protein>
    <submittedName>
        <fullName evidence="2">Phosphotransferase</fullName>
    </submittedName>
</protein>
<sequence>MLWKLFFEICDILCSCIPIKDVRHRIRREKLFDWRKKYNALRKKYPELNFWGAKMIKGGWNIGFIVDNKYVFKIKKRFDSHTSIEKITREKRITDAFANISPLRIPKIEIVHTGGYTFYKYDFIPGKNLNFHSLRAITKNAPVWGQQLAEFIYAIHNAHPHEIDDLRGDRAGDGWNHNDICNNVIVDKKTKKIIGVIDWEYAGWGTLESEFNNTVFFSSKLRKSGIKQIIMDNYAQLKKNSK</sequence>
<proteinExistence type="predicted"/>
<dbReference type="SUPFAM" id="SSF56112">
    <property type="entry name" value="Protein kinase-like (PK-like)"/>
    <property type="match status" value="1"/>
</dbReference>
<name>A0A9D9DFI2_9PROT</name>
<feature type="domain" description="Aminoglycoside phosphotransferase" evidence="1">
    <location>
        <begin position="174"/>
        <end position="219"/>
    </location>
</feature>